<dbReference type="KEGG" id="lby:Lbys_2496"/>
<dbReference type="GO" id="GO:0004519">
    <property type="term" value="F:endonuclease activity"/>
    <property type="evidence" value="ECO:0007669"/>
    <property type="project" value="UniProtKB-KW"/>
</dbReference>
<dbReference type="AlphaFoldDB" id="E4RYC4"/>
<dbReference type="InterPro" id="IPR035437">
    <property type="entry name" value="SNase_OB-fold_sf"/>
</dbReference>
<evidence type="ECO:0000313" key="6">
    <source>
        <dbReference type="Proteomes" id="UP000007435"/>
    </source>
</evidence>
<dbReference type="OrthoDB" id="4376109at2"/>
<dbReference type="SUPFAM" id="SSF50199">
    <property type="entry name" value="Staphylococcal nuclease"/>
    <property type="match status" value="1"/>
</dbReference>
<gene>
    <name evidence="5" type="ordered locus">Lbys_2496</name>
</gene>
<keyword evidence="2" id="KW-0255">Endonuclease</keyword>
<sequence length="149" mass="17193">MKNLFAFILFLLPVTADIRPVLRVVDGDTIWVSPPEEKIRLIGIDAPETRNTGKKQIGYYGKEASDYLKARLKGKKVRLEYDVQRYDVYRRTLAYVYLEDGTMINAELVRLGYATVMTVAPNVKYADKFILLQQEARKNKRGLWAVSPY</sequence>
<keyword evidence="1" id="KW-0540">Nuclease</keyword>
<dbReference type="CDD" id="cd00175">
    <property type="entry name" value="SNc"/>
    <property type="match status" value="1"/>
</dbReference>
<dbReference type="Gene3D" id="2.40.50.90">
    <property type="match status" value="1"/>
</dbReference>
<evidence type="ECO:0000313" key="5">
    <source>
        <dbReference type="EMBL" id="ADQ18160.1"/>
    </source>
</evidence>
<dbReference type="HOGENOM" id="CLU_046484_5_3_10"/>
<dbReference type="PROSITE" id="PS50830">
    <property type="entry name" value="TNASE_3"/>
    <property type="match status" value="1"/>
</dbReference>
<dbReference type="STRING" id="649349.Lbys_2496"/>
<evidence type="ECO:0000256" key="1">
    <source>
        <dbReference type="ARBA" id="ARBA00022722"/>
    </source>
</evidence>
<dbReference type="SMART" id="SM00318">
    <property type="entry name" value="SNc"/>
    <property type="match status" value="1"/>
</dbReference>
<name>E4RYC4_LEAB4</name>
<dbReference type="eggNOG" id="COG1525">
    <property type="taxonomic scope" value="Bacteria"/>
</dbReference>
<dbReference type="InterPro" id="IPR016071">
    <property type="entry name" value="Staphylococal_nuclease_OB-fold"/>
</dbReference>
<evidence type="ECO:0000256" key="3">
    <source>
        <dbReference type="ARBA" id="ARBA00022801"/>
    </source>
</evidence>
<evidence type="ECO:0000259" key="4">
    <source>
        <dbReference type="PROSITE" id="PS50830"/>
    </source>
</evidence>
<protein>
    <submittedName>
        <fullName evidence="5">Nuclease (SNase domain-containing protein)</fullName>
    </submittedName>
</protein>
<feature type="domain" description="TNase-like" evidence="4">
    <location>
        <begin position="21"/>
        <end position="146"/>
    </location>
</feature>
<accession>E4RYC4</accession>
<organism evidence="5 6">
    <name type="scientific">Leadbetterella byssophila (strain DSM 17132 / JCM 16389 / KACC 11308 / NBRC 106382 / 4M15)</name>
    <dbReference type="NCBI Taxonomy" id="649349"/>
    <lineage>
        <taxon>Bacteria</taxon>
        <taxon>Pseudomonadati</taxon>
        <taxon>Bacteroidota</taxon>
        <taxon>Cytophagia</taxon>
        <taxon>Cytophagales</taxon>
        <taxon>Leadbetterellaceae</taxon>
        <taxon>Leadbetterella</taxon>
    </lineage>
</organism>
<reference evidence="5 6" key="2">
    <citation type="journal article" date="2011" name="Stand. Genomic Sci.">
        <title>Complete genome sequence of Leadbetterella byssophila type strain (4M15).</title>
        <authorList>
            <person name="Abt B."/>
            <person name="Teshima H."/>
            <person name="Lucas S."/>
            <person name="Lapidus A."/>
            <person name="Del Rio T.G."/>
            <person name="Nolan M."/>
            <person name="Tice H."/>
            <person name="Cheng J.F."/>
            <person name="Pitluck S."/>
            <person name="Liolios K."/>
            <person name="Pagani I."/>
            <person name="Ivanova N."/>
            <person name="Mavromatis K."/>
            <person name="Pati A."/>
            <person name="Tapia R."/>
            <person name="Han C."/>
            <person name="Goodwin L."/>
            <person name="Chen A."/>
            <person name="Palaniappan K."/>
            <person name="Land M."/>
            <person name="Hauser L."/>
            <person name="Chang Y.J."/>
            <person name="Jeffries C.D."/>
            <person name="Rohde M."/>
            <person name="Goker M."/>
            <person name="Tindall B.J."/>
            <person name="Detter J.C."/>
            <person name="Woyke T."/>
            <person name="Bristow J."/>
            <person name="Eisen J.A."/>
            <person name="Markowitz V."/>
            <person name="Hugenholtz P."/>
            <person name="Klenk H.P."/>
            <person name="Kyrpides N.C."/>
        </authorList>
    </citation>
    <scope>NUCLEOTIDE SEQUENCE [LARGE SCALE GENOMIC DNA]</scope>
    <source>
        <strain evidence="6">DSM 17132 / JCM 16389 / KACC 11308 / NBRC 106382 / 4M15</strain>
    </source>
</reference>
<dbReference type="PANTHER" id="PTHR12302">
    <property type="entry name" value="EBNA2 BINDING PROTEIN P100"/>
    <property type="match status" value="1"/>
</dbReference>
<evidence type="ECO:0000256" key="2">
    <source>
        <dbReference type="ARBA" id="ARBA00022759"/>
    </source>
</evidence>
<dbReference type="EMBL" id="CP002305">
    <property type="protein sequence ID" value="ADQ18160.1"/>
    <property type="molecule type" value="Genomic_DNA"/>
</dbReference>
<keyword evidence="3" id="KW-0378">Hydrolase</keyword>
<proteinExistence type="predicted"/>
<dbReference type="Proteomes" id="UP000007435">
    <property type="component" value="Chromosome"/>
</dbReference>
<dbReference type="Pfam" id="PF00565">
    <property type="entry name" value="SNase"/>
    <property type="match status" value="1"/>
</dbReference>
<reference key="1">
    <citation type="submission" date="2010-11" db="EMBL/GenBank/DDBJ databases">
        <title>The complete genome of Leadbetterella byssophila DSM 17132.</title>
        <authorList>
            <consortium name="US DOE Joint Genome Institute (JGI-PGF)"/>
            <person name="Lucas S."/>
            <person name="Copeland A."/>
            <person name="Lapidus A."/>
            <person name="Glavina del Rio T."/>
            <person name="Dalin E."/>
            <person name="Tice H."/>
            <person name="Bruce D."/>
            <person name="Goodwin L."/>
            <person name="Pitluck S."/>
            <person name="Kyrpides N."/>
            <person name="Mavromatis K."/>
            <person name="Ivanova N."/>
            <person name="Teshima H."/>
            <person name="Brettin T."/>
            <person name="Detter J.C."/>
            <person name="Han C."/>
            <person name="Tapia R."/>
            <person name="Land M."/>
            <person name="Hauser L."/>
            <person name="Markowitz V."/>
            <person name="Cheng J.-F."/>
            <person name="Hugenholtz P."/>
            <person name="Woyke T."/>
            <person name="Wu D."/>
            <person name="Tindall B."/>
            <person name="Pomrenke H.G."/>
            <person name="Brambilla E."/>
            <person name="Klenk H.-P."/>
            <person name="Eisen J.A."/>
        </authorList>
    </citation>
    <scope>NUCLEOTIDE SEQUENCE [LARGE SCALE GENOMIC DNA]</scope>
    <source>
        <strain>DSM 17132</strain>
    </source>
</reference>
<dbReference type="GO" id="GO:0016787">
    <property type="term" value="F:hydrolase activity"/>
    <property type="evidence" value="ECO:0007669"/>
    <property type="project" value="UniProtKB-KW"/>
</dbReference>
<keyword evidence="6" id="KW-1185">Reference proteome</keyword>
<dbReference type="PANTHER" id="PTHR12302:SF3">
    <property type="entry name" value="SERINE_THREONINE-PROTEIN KINASE 31"/>
    <property type="match status" value="1"/>
</dbReference>
<dbReference type="RefSeq" id="WP_013409200.1">
    <property type="nucleotide sequence ID" value="NC_014655.1"/>
</dbReference>